<protein>
    <submittedName>
        <fullName evidence="2">Uncharacterized protein</fullName>
    </submittedName>
</protein>
<name>A0ABS7KDS0_9BACL</name>
<proteinExistence type="predicted"/>
<dbReference type="Proteomes" id="UP000706031">
    <property type="component" value="Unassembled WGS sequence"/>
</dbReference>
<sequence length="93" mass="10143">MRLNKRVGMETIIVSFTFLLLLVVWKVVQGMFLTLQHVPQGTPLQTSGGTSQVDFGHVASGSGLMITLSVGGIFLLAIAYYVVRSYVVGKNKR</sequence>
<dbReference type="EMBL" id="JACLIC010000007">
    <property type="protein sequence ID" value="MBY0202298.1"/>
    <property type="molecule type" value="Genomic_DNA"/>
</dbReference>
<evidence type="ECO:0000313" key="3">
    <source>
        <dbReference type="Proteomes" id="UP000706031"/>
    </source>
</evidence>
<feature type="transmembrane region" description="Helical" evidence="1">
    <location>
        <begin position="12"/>
        <end position="35"/>
    </location>
</feature>
<feature type="transmembrane region" description="Helical" evidence="1">
    <location>
        <begin position="55"/>
        <end position="83"/>
    </location>
</feature>
<evidence type="ECO:0000256" key="1">
    <source>
        <dbReference type="SAM" id="Phobius"/>
    </source>
</evidence>
<organism evidence="2 3">
    <name type="scientific">Paenibacillus cucumis</name>
    <name type="common">ex Kampfer et al. 2016</name>
    <dbReference type="NCBI Taxonomy" id="1776858"/>
    <lineage>
        <taxon>Bacteria</taxon>
        <taxon>Bacillati</taxon>
        <taxon>Bacillota</taxon>
        <taxon>Bacilli</taxon>
        <taxon>Bacillales</taxon>
        <taxon>Paenibacillaceae</taxon>
        <taxon>Paenibacillus</taxon>
    </lineage>
</organism>
<keyword evidence="1" id="KW-0812">Transmembrane</keyword>
<comment type="caution">
    <text evidence="2">The sequence shown here is derived from an EMBL/GenBank/DDBJ whole genome shotgun (WGS) entry which is preliminary data.</text>
</comment>
<gene>
    <name evidence="2" type="ORF">H7T88_03495</name>
</gene>
<accession>A0ABS7KDS0</accession>
<dbReference type="RefSeq" id="WP_221786888.1">
    <property type="nucleotide sequence ID" value="NZ_JACLIC010000007.1"/>
</dbReference>
<keyword evidence="3" id="KW-1185">Reference proteome</keyword>
<reference evidence="2 3" key="1">
    <citation type="submission" date="2020-08" db="EMBL/GenBank/DDBJ databases">
        <title>Fungal Genomes of the International Space Station.</title>
        <authorList>
            <person name="Seuylemezian A."/>
            <person name="Singh N.K."/>
            <person name="Wood J."/>
            <person name="Venkateswaran K."/>
        </authorList>
    </citation>
    <scope>NUCLEOTIDE SEQUENCE [LARGE SCALE GENOMIC DNA]</scope>
    <source>
        <strain evidence="2 3">S/N-304-OC-R4</strain>
    </source>
</reference>
<keyword evidence="1" id="KW-0472">Membrane</keyword>
<keyword evidence="1" id="KW-1133">Transmembrane helix</keyword>
<evidence type="ECO:0000313" key="2">
    <source>
        <dbReference type="EMBL" id="MBY0202298.1"/>
    </source>
</evidence>